<feature type="signal peptide" evidence="1">
    <location>
        <begin position="1"/>
        <end position="20"/>
    </location>
</feature>
<dbReference type="AlphaFoldDB" id="A0A084XUG9"/>
<evidence type="ECO:0000313" key="3">
    <source>
        <dbReference type="Proteomes" id="UP000019812"/>
    </source>
</evidence>
<sequence length="294" mass="31984">MRYFMVLVFGLLLGSPHVHACRNSGSWNRLFFEAIPNPQPDADLIAIISVSDKQEPRGGATVMATATIIQVLKTSDARVKQGEKLSMQLENSSCGPDPLIGSKGTIIAKVATDSKGRLVLHPYMHRKHDGRIVPPAMLPDGFNLSPRSLSVGEGIPENFAVILIGVTGAESVDFLDFDHSAQPSMSASFMDARFPAPSNTIIAIGIPVGIKQLSIHQITSGRRRSGFRPNDTVGVNTPKLDVDRPGLYYVATLDTDNPGRFQIAPIPEQLIQFRATYVDMAQNLAPINFKWPAQ</sequence>
<accession>A0A084XUG9</accession>
<gene>
    <name evidence="2" type="ORF">CAPSK01_004608</name>
</gene>
<dbReference type="RefSeq" id="WP_273704176.1">
    <property type="nucleotide sequence ID" value="NZ_JDSS02000051.1"/>
</dbReference>
<name>A0A084XUG9_9PROT</name>
<dbReference type="EMBL" id="JDSS02000051">
    <property type="protein sequence ID" value="KFB66113.1"/>
    <property type="molecule type" value="Genomic_DNA"/>
</dbReference>
<dbReference type="STRING" id="1457154.CAPSK01_004608"/>
<organism evidence="2 3">
    <name type="scientific">Candidatus Accumulibacter vicinus</name>
    <dbReference type="NCBI Taxonomy" id="2954382"/>
    <lineage>
        <taxon>Bacteria</taxon>
        <taxon>Pseudomonadati</taxon>
        <taxon>Pseudomonadota</taxon>
        <taxon>Betaproteobacteria</taxon>
        <taxon>Candidatus Accumulibacter</taxon>
    </lineage>
</organism>
<reference evidence="2 3" key="1">
    <citation type="submission" date="2014-07" db="EMBL/GenBank/DDBJ databases">
        <title>Expanding our view of genomic diversity in Candidatus Accumulibacter clades.</title>
        <authorList>
            <person name="Skennerton C.T."/>
            <person name="Barr J.J."/>
            <person name="Slater F.R."/>
            <person name="Bond P.L."/>
            <person name="Tyson G.W."/>
        </authorList>
    </citation>
    <scope>NUCLEOTIDE SEQUENCE [LARGE SCALE GENOMIC DNA]</scope>
    <source>
        <strain evidence="3">SK-01</strain>
    </source>
</reference>
<comment type="caution">
    <text evidence="2">The sequence shown here is derived from an EMBL/GenBank/DDBJ whole genome shotgun (WGS) entry which is preliminary data.</text>
</comment>
<evidence type="ECO:0000313" key="2">
    <source>
        <dbReference type="EMBL" id="KFB66113.1"/>
    </source>
</evidence>
<proteinExistence type="predicted"/>
<protein>
    <submittedName>
        <fullName evidence="2">Uncharacterized protein</fullName>
    </submittedName>
</protein>
<feature type="chain" id="PRO_5001785301" evidence="1">
    <location>
        <begin position="21"/>
        <end position="294"/>
    </location>
</feature>
<keyword evidence="1" id="KW-0732">Signal</keyword>
<dbReference type="Proteomes" id="UP000019812">
    <property type="component" value="Unassembled WGS sequence"/>
</dbReference>
<evidence type="ECO:0000256" key="1">
    <source>
        <dbReference type="SAM" id="SignalP"/>
    </source>
</evidence>